<evidence type="ECO:0000256" key="8">
    <source>
        <dbReference type="ARBA" id="ARBA00047899"/>
    </source>
</evidence>
<reference evidence="13 14" key="1">
    <citation type="submission" date="2023-10" db="EMBL/GenBank/DDBJ databases">
        <authorList>
            <person name="Maclean D."/>
            <person name="Macfadyen A."/>
        </authorList>
    </citation>
    <scope>NUCLEOTIDE SEQUENCE [LARGE SCALE GENOMIC DNA]</scope>
</reference>
<feature type="binding site" evidence="10">
    <location>
        <position position="74"/>
    </location>
    <ligand>
        <name>ATP</name>
        <dbReference type="ChEBI" id="CHEBI:30616"/>
    </ligand>
</feature>
<dbReference type="PANTHER" id="PTHR24356:SF163">
    <property type="entry name" value="3-PHOSPHOINOSITIDE-DEPENDENT PROTEIN KINASE 1-RELATED"/>
    <property type="match status" value="1"/>
</dbReference>
<name>A0AAV1I7H7_9CHLO</name>
<dbReference type="InterPro" id="IPR017441">
    <property type="entry name" value="Protein_kinase_ATP_BS"/>
</dbReference>
<dbReference type="InterPro" id="IPR050236">
    <property type="entry name" value="Ser_Thr_kinase_AGC"/>
</dbReference>
<keyword evidence="4" id="KW-0808">Transferase</keyword>
<dbReference type="InterPro" id="IPR008271">
    <property type="entry name" value="Ser/Thr_kinase_AS"/>
</dbReference>
<feature type="compositionally biased region" description="Basic and acidic residues" evidence="11">
    <location>
        <begin position="369"/>
        <end position="387"/>
    </location>
</feature>
<comment type="catalytic activity">
    <reaction evidence="8">
        <text>L-threonyl-[protein] + ATP = O-phospho-L-threonyl-[protein] + ADP + H(+)</text>
        <dbReference type="Rhea" id="RHEA:46608"/>
        <dbReference type="Rhea" id="RHEA-COMP:11060"/>
        <dbReference type="Rhea" id="RHEA-COMP:11605"/>
        <dbReference type="ChEBI" id="CHEBI:15378"/>
        <dbReference type="ChEBI" id="CHEBI:30013"/>
        <dbReference type="ChEBI" id="CHEBI:30616"/>
        <dbReference type="ChEBI" id="CHEBI:61977"/>
        <dbReference type="ChEBI" id="CHEBI:456216"/>
        <dbReference type="EC" id="2.7.11.1"/>
    </reaction>
</comment>
<comment type="caution">
    <text evidence="13">The sequence shown here is derived from an EMBL/GenBank/DDBJ whole genome shotgun (WGS) entry which is preliminary data.</text>
</comment>
<dbReference type="GO" id="GO:0035556">
    <property type="term" value="P:intracellular signal transduction"/>
    <property type="evidence" value="ECO:0007669"/>
    <property type="project" value="TreeGrafter"/>
</dbReference>
<dbReference type="InterPro" id="IPR011009">
    <property type="entry name" value="Kinase-like_dom_sf"/>
</dbReference>
<feature type="region of interest" description="Disordered" evidence="11">
    <location>
        <begin position="354"/>
        <end position="537"/>
    </location>
</feature>
<sequence>MQTEVDQLSEVVPTLTDREGLNEYKAPRLQLSLADFDLERRLGEGSYAQVVQVRQKSSGAQYALKVVDKNLVLKNKYTAYIKSERMLLDRLDSPWIVNLHFTFQDQYSLYFVLELCQNGELHDQLQRKGKLSIEEARFYAAEIVEILEYLRDQKVVHRDLKPENILLDQQGHLKLIDFGSAKEMDNERSLEQPPDAASSPLLHSQRSTSMVGTAEYLPPEVLRNEAIGYAADLWALGCLLYRMLVGSTPFAAASEYLIFERISSHDLQIPDSIPASARDLLTQLLDDESAKRIGAGGKGLVEIKEHDFFSGTPWHSLRKQQAPPVAQADRADSDGIDWEWSSLASALPVFVSSGGHGSDATAKGTPGPERARSGEAQHPSDHSERAADSTPQSKGSTRQQSAPADGSSAGRQGLQQGSPAASGAAPGRTRSLKGSPAPAQASTAAPRPPSIASPRAPEHPAEPASSPGKSSSNPLSPKPDPHKPPAAVATCAGGHHKGSSPRTMPKAPSRKGDFLGQNASPASLQTAWSAGSGGRDDRMDQAASVMLVNQYYADAQSGGRN</sequence>
<evidence type="ECO:0000313" key="13">
    <source>
        <dbReference type="EMBL" id="CAK0782692.1"/>
    </source>
</evidence>
<keyword evidence="14" id="KW-1185">Reference proteome</keyword>
<keyword evidence="6" id="KW-0418">Kinase</keyword>
<dbReference type="CDD" id="cd05581">
    <property type="entry name" value="STKc_PDK1"/>
    <property type="match status" value="1"/>
</dbReference>
<evidence type="ECO:0000259" key="12">
    <source>
        <dbReference type="PROSITE" id="PS50011"/>
    </source>
</evidence>
<evidence type="ECO:0000256" key="11">
    <source>
        <dbReference type="SAM" id="MobiDB-lite"/>
    </source>
</evidence>
<feature type="compositionally biased region" description="Polar residues" evidence="11">
    <location>
        <begin position="517"/>
        <end position="529"/>
    </location>
</feature>
<dbReference type="PROSITE" id="PS00107">
    <property type="entry name" value="PROTEIN_KINASE_ATP"/>
    <property type="match status" value="1"/>
</dbReference>
<evidence type="ECO:0000256" key="2">
    <source>
        <dbReference type="ARBA" id="ARBA00012513"/>
    </source>
</evidence>
<keyword evidence="5 10" id="KW-0547">Nucleotide-binding</keyword>
<protein>
    <recommendedName>
        <fullName evidence="2">non-specific serine/threonine protein kinase</fullName>
        <ecNumber evidence="2">2.7.11.1</ecNumber>
    </recommendedName>
</protein>
<evidence type="ECO:0000256" key="7">
    <source>
        <dbReference type="ARBA" id="ARBA00022840"/>
    </source>
</evidence>
<evidence type="ECO:0000313" key="14">
    <source>
        <dbReference type="Proteomes" id="UP001314263"/>
    </source>
</evidence>
<comment type="similarity">
    <text evidence="1">Belongs to the protein kinase superfamily. AGC Ser/Thr protein kinase family. PDPK1 subfamily.</text>
</comment>
<evidence type="ECO:0000256" key="9">
    <source>
        <dbReference type="ARBA" id="ARBA00048679"/>
    </source>
</evidence>
<organism evidence="13 14">
    <name type="scientific">Coccomyxa viridis</name>
    <dbReference type="NCBI Taxonomy" id="1274662"/>
    <lineage>
        <taxon>Eukaryota</taxon>
        <taxon>Viridiplantae</taxon>
        <taxon>Chlorophyta</taxon>
        <taxon>core chlorophytes</taxon>
        <taxon>Trebouxiophyceae</taxon>
        <taxon>Trebouxiophyceae incertae sedis</taxon>
        <taxon>Coccomyxaceae</taxon>
        <taxon>Coccomyxa</taxon>
    </lineage>
</organism>
<feature type="region of interest" description="Disordered" evidence="11">
    <location>
        <begin position="186"/>
        <end position="206"/>
    </location>
</feature>
<keyword evidence="7 10" id="KW-0067">ATP-binding</keyword>
<dbReference type="GO" id="GO:0004674">
    <property type="term" value="F:protein serine/threonine kinase activity"/>
    <property type="evidence" value="ECO:0007669"/>
    <property type="project" value="UniProtKB-KW"/>
</dbReference>
<dbReference type="InterPro" id="IPR039046">
    <property type="entry name" value="PDPK1"/>
</dbReference>
<dbReference type="Gene3D" id="1.10.510.10">
    <property type="entry name" value="Transferase(Phosphotransferase) domain 1"/>
    <property type="match status" value="1"/>
</dbReference>
<dbReference type="PANTHER" id="PTHR24356">
    <property type="entry name" value="SERINE/THREONINE-PROTEIN KINASE"/>
    <property type="match status" value="1"/>
</dbReference>
<evidence type="ECO:0000256" key="3">
    <source>
        <dbReference type="ARBA" id="ARBA00022527"/>
    </source>
</evidence>
<accession>A0AAV1I7H7</accession>
<dbReference type="PROSITE" id="PS50011">
    <property type="entry name" value="PROTEIN_KINASE_DOM"/>
    <property type="match status" value="1"/>
</dbReference>
<proteinExistence type="inferred from homology"/>
<dbReference type="PROSITE" id="PS00108">
    <property type="entry name" value="PROTEIN_KINASE_ST"/>
    <property type="match status" value="1"/>
</dbReference>
<dbReference type="SMART" id="SM00220">
    <property type="entry name" value="S_TKc"/>
    <property type="match status" value="1"/>
</dbReference>
<feature type="compositionally biased region" description="Low complexity" evidence="11">
    <location>
        <begin position="412"/>
        <end position="427"/>
    </location>
</feature>
<dbReference type="SUPFAM" id="SSF56112">
    <property type="entry name" value="Protein kinase-like (PK-like)"/>
    <property type="match status" value="1"/>
</dbReference>
<feature type="compositionally biased region" description="Polar residues" evidence="11">
    <location>
        <begin position="389"/>
        <end position="402"/>
    </location>
</feature>
<dbReference type="FunFam" id="3.30.200.20:FF:000191">
    <property type="entry name" value="3-phosphoinositide-dependent protein kinase 2-like"/>
    <property type="match status" value="1"/>
</dbReference>
<dbReference type="InterPro" id="IPR000719">
    <property type="entry name" value="Prot_kinase_dom"/>
</dbReference>
<dbReference type="EMBL" id="CAUYUE010000007">
    <property type="protein sequence ID" value="CAK0782692.1"/>
    <property type="molecule type" value="Genomic_DNA"/>
</dbReference>
<evidence type="ECO:0000256" key="10">
    <source>
        <dbReference type="PROSITE-ProRule" id="PRU10141"/>
    </source>
</evidence>
<dbReference type="EC" id="2.7.11.1" evidence="2"/>
<dbReference type="Pfam" id="PF00069">
    <property type="entry name" value="Pkinase"/>
    <property type="match status" value="1"/>
</dbReference>
<keyword evidence="3" id="KW-0723">Serine/threonine-protein kinase</keyword>
<evidence type="ECO:0000256" key="5">
    <source>
        <dbReference type="ARBA" id="ARBA00022741"/>
    </source>
</evidence>
<dbReference type="Proteomes" id="UP001314263">
    <property type="component" value="Unassembled WGS sequence"/>
</dbReference>
<evidence type="ECO:0000256" key="1">
    <source>
        <dbReference type="ARBA" id="ARBA00010006"/>
    </source>
</evidence>
<dbReference type="AlphaFoldDB" id="A0AAV1I7H7"/>
<gene>
    <name evidence="13" type="ORF">CVIRNUC_005887</name>
</gene>
<dbReference type="Gene3D" id="3.30.200.20">
    <property type="entry name" value="Phosphorylase Kinase, domain 1"/>
    <property type="match status" value="1"/>
</dbReference>
<comment type="catalytic activity">
    <reaction evidence="9">
        <text>L-seryl-[protein] + ATP = O-phospho-L-seryl-[protein] + ADP + H(+)</text>
        <dbReference type="Rhea" id="RHEA:17989"/>
        <dbReference type="Rhea" id="RHEA-COMP:9863"/>
        <dbReference type="Rhea" id="RHEA-COMP:11604"/>
        <dbReference type="ChEBI" id="CHEBI:15378"/>
        <dbReference type="ChEBI" id="CHEBI:29999"/>
        <dbReference type="ChEBI" id="CHEBI:30616"/>
        <dbReference type="ChEBI" id="CHEBI:83421"/>
        <dbReference type="ChEBI" id="CHEBI:456216"/>
        <dbReference type="EC" id="2.7.11.1"/>
    </reaction>
</comment>
<feature type="compositionally biased region" description="Low complexity" evidence="11">
    <location>
        <begin position="435"/>
        <end position="445"/>
    </location>
</feature>
<evidence type="ECO:0000256" key="6">
    <source>
        <dbReference type="ARBA" id="ARBA00022777"/>
    </source>
</evidence>
<dbReference type="GO" id="GO:0005524">
    <property type="term" value="F:ATP binding"/>
    <property type="evidence" value="ECO:0007669"/>
    <property type="project" value="UniProtKB-UniRule"/>
</dbReference>
<feature type="domain" description="Protein kinase" evidence="12">
    <location>
        <begin position="36"/>
        <end position="309"/>
    </location>
</feature>
<dbReference type="FunFam" id="1.10.510.10:FF:000833">
    <property type="entry name" value="AGC family protein kinase"/>
    <property type="match status" value="1"/>
</dbReference>
<evidence type="ECO:0000256" key="4">
    <source>
        <dbReference type="ARBA" id="ARBA00022679"/>
    </source>
</evidence>
<feature type="compositionally biased region" description="Low complexity" evidence="11">
    <location>
        <begin position="462"/>
        <end position="475"/>
    </location>
</feature>